<keyword evidence="2" id="KW-0812">Transmembrane</keyword>
<organism evidence="3 4">
    <name type="scientific">Cinnamomum micranthum f. kanehirae</name>
    <dbReference type="NCBI Taxonomy" id="337451"/>
    <lineage>
        <taxon>Eukaryota</taxon>
        <taxon>Viridiplantae</taxon>
        <taxon>Streptophyta</taxon>
        <taxon>Embryophyta</taxon>
        <taxon>Tracheophyta</taxon>
        <taxon>Spermatophyta</taxon>
        <taxon>Magnoliopsida</taxon>
        <taxon>Magnoliidae</taxon>
        <taxon>Laurales</taxon>
        <taxon>Lauraceae</taxon>
        <taxon>Cinnamomum</taxon>
    </lineage>
</organism>
<reference evidence="3 4" key="1">
    <citation type="journal article" date="2019" name="Nat. Plants">
        <title>Stout camphor tree genome fills gaps in understanding of flowering plant genome evolution.</title>
        <authorList>
            <person name="Chaw S.M."/>
            <person name="Liu Y.C."/>
            <person name="Wu Y.W."/>
            <person name="Wang H.Y."/>
            <person name="Lin C.I."/>
            <person name="Wu C.S."/>
            <person name="Ke H.M."/>
            <person name="Chang L.Y."/>
            <person name="Hsu C.Y."/>
            <person name="Yang H.T."/>
            <person name="Sudianto E."/>
            <person name="Hsu M.H."/>
            <person name="Wu K.P."/>
            <person name="Wang L.N."/>
            <person name="Leebens-Mack J.H."/>
            <person name="Tsai I.J."/>
        </authorList>
    </citation>
    <scope>NUCLEOTIDE SEQUENCE [LARGE SCALE GENOMIC DNA]</scope>
    <source>
        <strain evidence="4">cv. Chaw 1501</strain>
        <tissue evidence="3">Young leaves</tissue>
    </source>
</reference>
<proteinExistence type="predicted"/>
<accession>A0A3S3MY58</accession>
<protein>
    <submittedName>
        <fullName evidence="3">TPD1 protein 1-like protein</fullName>
    </submittedName>
</protein>
<dbReference type="InterPro" id="IPR040361">
    <property type="entry name" value="TPD1"/>
</dbReference>
<dbReference type="Proteomes" id="UP000283530">
    <property type="component" value="Unassembled WGS sequence"/>
</dbReference>
<dbReference type="AlphaFoldDB" id="A0A3S3MY58"/>
<gene>
    <name evidence="3" type="ORF">CKAN_00564300</name>
</gene>
<name>A0A3S3MY58_9MAGN</name>
<dbReference type="PANTHER" id="PTHR33184:SF67">
    <property type="entry name" value="PROTEIN TAPETUM DETERMINANT 1"/>
    <property type="match status" value="1"/>
</dbReference>
<dbReference type="Pfam" id="PF24068">
    <property type="entry name" value="TPD1_C"/>
    <property type="match status" value="1"/>
</dbReference>
<evidence type="ECO:0000256" key="1">
    <source>
        <dbReference type="ARBA" id="ARBA00022729"/>
    </source>
</evidence>
<dbReference type="GO" id="GO:0001709">
    <property type="term" value="P:cell fate determination"/>
    <property type="evidence" value="ECO:0007669"/>
    <property type="project" value="TreeGrafter"/>
</dbReference>
<sequence>MASLGGLCGYWRYWVVPCLVFLLLSMLFFFSVGIYYETEMGIGRIVVPDEAEDVTAMRKLLGVDRIGDSCSPGAIALYQGATSPLPNGIPTYTVQILNVCISGCTVSNIHVSCGWFSSARMINPRIFRRMRYNDCLVNDGGPLAPGGSLSFEYANTFRYPLSVTDLRCY</sequence>
<feature type="transmembrane region" description="Helical" evidence="2">
    <location>
        <begin position="12"/>
        <end position="36"/>
    </location>
</feature>
<dbReference type="EMBL" id="QPKB01000002">
    <property type="protein sequence ID" value="RWR77167.1"/>
    <property type="molecule type" value="Genomic_DNA"/>
</dbReference>
<evidence type="ECO:0000313" key="4">
    <source>
        <dbReference type="Proteomes" id="UP000283530"/>
    </source>
</evidence>
<comment type="caution">
    <text evidence="3">The sequence shown here is derived from an EMBL/GenBank/DDBJ whole genome shotgun (WGS) entry which is preliminary data.</text>
</comment>
<keyword evidence="2" id="KW-1133">Transmembrane helix</keyword>
<evidence type="ECO:0000313" key="3">
    <source>
        <dbReference type="EMBL" id="RWR77167.1"/>
    </source>
</evidence>
<keyword evidence="2" id="KW-0472">Membrane</keyword>
<dbReference type="PANTHER" id="PTHR33184">
    <property type="entry name" value="PROTEIN TAPETUM DETERMINANT 1-LIKE-RELATED"/>
    <property type="match status" value="1"/>
</dbReference>
<evidence type="ECO:0000256" key="2">
    <source>
        <dbReference type="SAM" id="Phobius"/>
    </source>
</evidence>
<dbReference type="OrthoDB" id="1572689at2759"/>
<keyword evidence="1" id="KW-0732">Signal</keyword>
<keyword evidence="4" id="KW-1185">Reference proteome</keyword>